<dbReference type="Pfam" id="PF13302">
    <property type="entry name" value="Acetyltransf_3"/>
    <property type="match status" value="1"/>
</dbReference>
<dbReference type="KEGG" id="dfc:DFI_01450"/>
<dbReference type="PROSITE" id="PS51186">
    <property type="entry name" value="GNAT"/>
    <property type="match status" value="1"/>
</dbReference>
<dbReference type="PANTHER" id="PTHR43610:SF1">
    <property type="entry name" value="N-ACETYLTRANSFERASE DOMAIN-CONTAINING PROTEIN"/>
    <property type="match status" value="1"/>
</dbReference>
<proteinExistence type="predicted"/>
<dbReference type="Gene3D" id="3.40.630.30">
    <property type="match status" value="1"/>
</dbReference>
<keyword evidence="3" id="KW-1185">Reference proteome</keyword>
<dbReference type="EMBL" id="CP021081">
    <property type="protein sequence ID" value="ASN79846.1"/>
    <property type="molecule type" value="Genomic_DNA"/>
</dbReference>
<reference evidence="2 3" key="1">
    <citation type="submission" date="2017-05" db="EMBL/GenBank/DDBJ databases">
        <title>The complete genome sequence of Deinococcus ficus isolated from the rhizosphere of the Ficus religiosa L. in Taiwan.</title>
        <authorList>
            <person name="Wu K.-M."/>
            <person name="Liao T.-L."/>
            <person name="Liu Y.-M."/>
            <person name="Young C.-C."/>
            <person name="Tsai S.-F."/>
        </authorList>
    </citation>
    <scope>NUCLEOTIDE SEQUENCE [LARGE SCALE GENOMIC DNA]</scope>
    <source>
        <strain evidence="2 3">CC-FR2-10</strain>
    </source>
</reference>
<dbReference type="SUPFAM" id="SSF55729">
    <property type="entry name" value="Acyl-CoA N-acyltransferases (Nat)"/>
    <property type="match status" value="1"/>
</dbReference>
<dbReference type="AlphaFoldDB" id="A0A221ST89"/>
<accession>A0A221ST89</accession>
<dbReference type="Proteomes" id="UP000259030">
    <property type="component" value="Chromosome"/>
</dbReference>
<dbReference type="InterPro" id="IPR000182">
    <property type="entry name" value="GNAT_dom"/>
</dbReference>
<dbReference type="STRING" id="317577.GCA_000419625_00857"/>
<evidence type="ECO:0000313" key="3">
    <source>
        <dbReference type="Proteomes" id="UP000259030"/>
    </source>
</evidence>
<dbReference type="GO" id="GO:0016747">
    <property type="term" value="F:acyltransferase activity, transferring groups other than amino-acyl groups"/>
    <property type="evidence" value="ECO:0007669"/>
    <property type="project" value="InterPro"/>
</dbReference>
<name>A0A221ST89_9DEIO</name>
<evidence type="ECO:0000313" key="2">
    <source>
        <dbReference type="EMBL" id="ASN79846.1"/>
    </source>
</evidence>
<evidence type="ECO:0000259" key="1">
    <source>
        <dbReference type="PROSITE" id="PS51186"/>
    </source>
</evidence>
<protein>
    <submittedName>
        <fullName evidence="2">N-acetyltransferase</fullName>
    </submittedName>
</protein>
<dbReference type="InterPro" id="IPR016181">
    <property type="entry name" value="Acyl_CoA_acyltransferase"/>
</dbReference>
<dbReference type="PANTHER" id="PTHR43610">
    <property type="entry name" value="BLL6696 PROTEIN"/>
    <property type="match status" value="1"/>
</dbReference>
<organism evidence="2 3">
    <name type="scientific">Deinococcus ficus</name>
    <dbReference type="NCBI Taxonomy" id="317577"/>
    <lineage>
        <taxon>Bacteria</taxon>
        <taxon>Thermotogati</taxon>
        <taxon>Deinococcota</taxon>
        <taxon>Deinococci</taxon>
        <taxon>Deinococcales</taxon>
        <taxon>Deinococcaceae</taxon>
        <taxon>Deinococcus</taxon>
    </lineage>
</organism>
<sequence length="182" mass="20359">MRHDVTLQDGTLTLRPLAPEDLPALCALADADLDEYRQMGTLPNTPASYEAALDSPTEMPFVILVGGELAGSTRYGDIRAAHAGLEIGWTWLARKWHGTGVNRRMKRLLLTHAFERMGMERVQLKTDVRNTRSQRAIEKLGAVKEGVLRAHLRRPDGTLRDTVMYSVTRADWPAVQARLSQD</sequence>
<gene>
    <name evidence="2" type="ORF">DFI_01450</name>
</gene>
<dbReference type="RefSeq" id="WP_027463533.1">
    <property type="nucleotide sequence ID" value="NZ_CP021081.1"/>
</dbReference>
<feature type="domain" description="N-acetyltransferase" evidence="1">
    <location>
        <begin position="12"/>
        <end position="170"/>
    </location>
</feature>
<keyword evidence="2" id="KW-0808">Transferase</keyword>